<protein>
    <recommendedName>
        <fullName evidence="1">Aminoglycoside phosphotransferase domain-containing protein</fullName>
    </recommendedName>
</protein>
<name>R7QLP4_CHOCR</name>
<reference evidence="3" key="1">
    <citation type="journal article" date="2013" name="Proc. Natl. Acad. Sci. U.S.A.">
        <title>Genome structure and metabolic features in the red seaweed Chondrus crispus shed light on evolution of the Archaeplastida.</title>
        <authorList>
            <person name="Collen J."/>
            <person name="Porcel B."/>
            <person name="Carre W."/>
            <person name="Ball S.G."/>
            <person name="Chaparro C."/>
            <person name="Tonon T."/>
            <person name="Barbeyron T."/>
            <person name="Michel G."/>
            <person name="Noel B."/>
            <person name="Valentin K."/>
            <person name="Elias M."/>
            <person name="Artiguenave F."/>
            <person name="Arun A."/>
            <person name="Aury J.M."/>
            <person name="Barbosa-Neto J.F."/>
            <person name="Bothwell J.H."/>
            <person name="Bouget F.Y."/>
            <person name="Brillet L."/>
            <person name="Cabello-Hurtado F."/>
            <person name="Capella-Gutierrez S."/>
            <person name="Charrier B."/>
            <person name="Cladiere L."/>
            <person name="Cock J.M."/>
            <person name="Coelho S.M."/>
            <person name="Colleoni C."/>
            <person name="Czjzek M."/>
            <person name="Da Silva C."/>
            <person name="Delage L."/>
            <person name="Denoeud F."/>
            <person name="Deschamps P."/>
            <person name="Dittami S.M."/>
            <person name="Gabaldon T."/>
            <person name="Gachon C.M."/>
            <person name="Groisillier A."/>
            <person name="Herve C."/>
            <person name="Jabbari K."/>
            <person name="Katinka M."/>
            <person name="Kloareg B."/>
            <person name="Kowalczyk N."/>
            <person name="Labadie K."/>
            <person name="Leblanc C."/>
            <person name="Lopez P.J."/>
            <person name="McLachlan D.H."/>
            <person name="Meslet-Cladiere L."/>
            <person name="Moustafa A."/>
            <person name="Nehr Z."/>
            <person name="Nyvall Collen P."/>
            <person name="Panaud O."/>
            <person name="Partensky F."/>
            <person name="Poulain J."/>
            <person name="Rensing S.A."/>
            <person name="Rousvoal S."/>
            <person name="Samson G."/>
            <person name="Symeonidi A."/>
            <person name="Weissenbach J."/>
            <person name="Zambounis A."/>
            <person name="Wincker P."/>
            <person name="Boyen C."/>
        </authorList>
    </citation>
    <scope>NUCLEOTIDE SEQUENCE [LARGE SCALE GENOMIC DNA]</scope>
    <source>
        <strain evidence="3">cv. Stackhouse</strain>
    </source>
</reference>
<dbReference type="EMBL" id="HG001956">
    <property type="protein sequence ID" value="CDF38703.1"/>
    <property type="molecule type" value="Genomic_DNA"/>
</dbReference>
<dbReference type="PhylomeDB" id="R7QLP4"/>
<sequence>MNELEIGDSFMPHDALKVSLARFACHAKDVKEAVVIIPPCEPPYKHMAAVVRVGEDVVVKYGPYVSAKEQETIRFIAENTPVPVPQVYGVHEGDDGNTYIVMEFISGTPLDLVWDSLEVSQKEKLAHQLREYFEELRELRGNFIGSVHEGPCKDIYFDEGADKGPFTTEVDMNVAIVEAVRKGSGLTEDFVTCTLPGLPHNHAIVFSHGNFGVTHVIVDSEHENVRAIVGWQRSGFFPEYWDFVNALTLTIAPFRSDWVLYVEKILKPYYDEYPHWCQLRMSARWRRQMAGRC</sequence>
<evidence type="ECO:0000313" key="3">
    <source>
        <dbReference type="Proteomes" id="UP000012073"/>
    </source>
</evidence>
<organism evidence="2 3">
    <name type="scientific">Chondrus crispus</name>
    <name type="common">Carrageen Irish moss</name>
    <name type="synonym">Polymorpha crispa</name>
    <dbReference type="NCBI Taxonomy" id="2769"/>
    <lineage>
        <taxon>Eukaryota</taxon>
        <taxon>Rhodophyta</taxon>
        <taxon>Florideophyceae</taxon>
        <taxon>Rhodymeniophycidae</taxon>
        <taxon>Gigartinales</taxon>
        <taxon>Gigartinaceae</taxon>
        <taxon>Chondrus</taxon>
    </lineage>
</organism>
<dbReference type="KEGG" id="ccp:CHC_T00001193001"/>
<dbReference type="STRING" id="2769.R7QLP4"/>
<dbReference type="InterPro" id="IPR051678">
    <property type="entry name" value="AGP_Transferase"/>
</dbReference>
<dbReference type="Gramene" id="CDF38703">
    <property type="protein sequence ID" value="CDF38703"/>
    <property type="gene ID" value="CHC_T00001193001"/>
</dbReference>
<dbReference type="InterPro" id="IPR011009">
    <property type="entry name" value="Kinase-like_dom_sf"/>
</dbReference>
<proteinExistence type="predicted"/>
<gene>
    <name evidence="2" type="ORF">CHC_T00001193001</name>
</gene>
<dbReference type="SUPFAM" id="SSF56112">
    <property type="entry name" value="Protein kinase-like (PK-like)"/>
    <property type="match status" value="1"/>
</dbReference>
<dbReference type="PANTHER" id="PTHR21310">
    <property type="entry name" value="AMINOGLYCOSIDE PHOSPHOTRANSFERASE-RELATED-RELATED"/>
    <property type="match status" value="1"/>
</dbReference>
<dbReference type="OrthoDB" id="2906425at2759"/>
<dbReference type="InterPro" id="IPR002575">
    <property type="entry name" value="Aminoglycoside_PTrfase"/>
</dbReference>
<dbReference type="PANTHER" id="PTHR21310:SF48">
    <property type="entry name" value="AMINOGLYCOSIDE PHOSPHOTRANSFERASE DOMAIN-CONTAINING PROTEIN"/>
    <property type="match status" value="1"/>
</dbReference>
<feature type="domain" description="Aminoglycoside phosphotransferase" evidence="1">
    <location>
        <begin position="67"/>
        <end position="262"/>
    </location>
</feature>
<accession>R7QLP4</accession>
<evidence type="ECO:0000313" key="2">
    <source>
        <dbReference type="EMBL" id="CDF38703.1"/>
    </source>
</evidence>
<evidence type="ECO:0000259" key="1">
    <source>
        <dbReference type="Pfam" id="PF01636"/>
    </source>
</evidence>
<dbReference type="AlphaFoldDB" id="R7QLP4"/>
<dbReference type="Proteomes" id="UP000012073">
    <property type="component" value="Unassembled WGS sequence"/>
</dbReference>
<dbReference type="RefSeq" id="XP_005718608.1">
    <property type="nucleotide sequence ID" value="XM_005718551.1"/>
</dbReference>
<dbReference type="CDD" id="cd05120">
    <property type="entry name" value="APH_ChoK_like"/>
    <property type="match status" value="1"/>
</dbReference>
<dbReference type="Pfam" id="PF01636">
    <property type="entry name" value="APH"/>
    <property type="match status" value="1"/>
</dbReference>
<dbReference type="GeneID" id="17326329"/>
<keyword evidence="3" id="KW-1185">Reference proteome</keyword>